<dbReference type="SUPFAM" id="SSF52540">
    <property type="entry name" value="P-loop containing nucleoside triphosphate hydrolases"/>
    <property type="match status" value="1"/>
</dbReference>
<dbReference type="AlphaFoldDB" id="A0A2N6VIP3"/>
<sequence>NQRRAQLAVALADRPTILLIDEPTNYLDLDTLEALERALASWTGTLVITSHDRWLIDHWQGRRLSLEA</sequence>
<evidence type="ECO:0000256" key="1">
    <source>
        <dbReference type="ARBA" id="ARBA00022737"/>
    </source>
</evidence>
<keyword evidence="1" id="KW-0677">Repeat</keyword>
<evidence type="ECO:0000259" key="2">
    <source>
        <dbReference type="Pfam" id="PF13304"/>
    </source>
</evidence>
<gene>
    <name evidence="3" type="ORF">CJ199_14865</name>
</gene>
<name>A0A2N6VIP3_9MICO</name>
<comment type="caution">
    <text evidence="3">The sequence shown here is derived from an EMBL/GenBank/DDBJ whole genome shotgun (WGS) entry which is preliminary data.</text>
</comment>
<organism evidence="3 4">
    <name type="scientific">Brevibacterium paucivorans</name>
    <dbReference type="NCBI Taxonomy" id="170994"/>
    <lineage>
        <taxon>Bacteria</taxon>
        <taxon>Bacillati</taxon>
        <taxon>Actinomycetota</taxon>
        <taxon>Actinomycetes</taxon>
        <taxon>Micrococcales</taxon>
        <taxon>Brevibacteriaceae</taxon>
        <taxon>Brevibacterium</taxon>
    </lineage>
</organism>
<feature type="non-terminal residue" evidence="3">
    <location>
        <position position="1"/>
    </location>
</feature>
<dbReference type="InterPro" id="IPR027417">
    <property type="entry name" value="P-loop_NTPase"/>
</dbReference>
<dbReference type="EMBL" id="PNHK01000525">
    <property type="protein sequence ID" value="PMD01479.1"/>
    <property type="molecule type" value="Genomic_DNA"/>
</dbReference>
<dbReference type="Gene3D" id="3.40.50.300">
    <property type="entry name" value="P-loop containing nucleotide triphosphate hydrolases"/>
    <property type="match status" value="1"/>
</dbReference>
<feature type="domain" description="ATPase AAA-type core" evidence="2">
    <location>
        <begin position="3"/>
        <end position="52"/>
    </location>
</feature>
<evidence type="ECO:0000313" key="3">
    <source>
        <dbReference type="EMBL" id="PMD01479.1"/>
    </source>
</evidence>
<evidence type="ECO:0000313" key="4">
    <source>
        <dbReference type="Proteomes" id="UP000235598"/>
    </source>
</evidence>
<reference evidence="3 4" key="1">
    <citation type="submission" date="2017-09" db="EMBL/GenBank/DDBJ databases">
        <title>Bacterial strain isolated from the female urinary microbiota.</title>
        <authorList>
            <person name="Thomas-White K."/>
            <person name="Kumar N."/>
            <person name="Forster S."/>
            <person name="Putonti C."/>
            <person name="Lawley T."/>
            <person name="Wolfe A.J."/>
        </authorList>
    </citation>
    <scope>NUCLEOTIDE SEQUENCE [LARGE SCALE GENOMIC DNA]</scope>
    <source>
        <strain evidence="3 4">UMB1301</strain>
    </source>
</reference>
<dbReference type="InterPro" id="IPR003959">
    <property type="entry name" value="ATPase_AAA_core"/>
</dbReference>
<dbReference type="InterPro" id="IPR050611">
    <property type="entry name" value="ABCF"/>
</dbReference>
<dbReference type="GO" id="GO:0005524">
    <property type="term" value="F:ATP binding"/>
    <property type="evidence" value="ECO:0007669"/>
    <property type="project" value="UniProtKB-KW"/>
</dbReference>
<dbReference type="Proteomes" id="UP000235598">
    <property type="component" value="Unassembled WGS sequence"/>
</dbReference>
<dbReference type="Pfam" id="PF13304">
    <property type="entry name" value="AAA_21"/>
    <property type="match status" value="1"/>
</dbReference>
<protein>
    <submittedName>
        <fullName evidence="3">ABC transporter ATP-binding protein</fullName>
    </submittedName>
</protein>
<dbReference type="PANTHER" id="PTHR19211">
    <property type="entry name" value="ATP-BINDING TRANSPORT PROTEIN-RELATED"/>
    <property type="match status" value="1"/>
</dbReference>
<accession>A0A2N6VIP3</accession>
<keyword evidence="3" id="KW-0067">ATP-binding</keyword>
<proteinExistence type="predicted"/>
<keyword evidence="3" id="KW-0547">Nucleotide-binding</keyword>